<sequence length="266" mass="30264">MCFVLGKNLLNPSKLSIDRENFEIKLGGDFVDFKTFCEYLAKYGVGRPQSLISESSGNESFNQGENTRFALEGSVIEKEFFSETISTSNIVNVSQEVSPESSVTCNVSFHDLRSFIPVLEGKAEDAFNFINACEEAIKLAKGQMNDILFKYICMQLRGNAQTIILNEEFGSWSALKAKLIHVYAEPHSILQLQRELFSFKQNGNETVVQWQWQWLLSLHRRILTAGADQFSIGENLFIQEQVRTVFINDLKEVVTMYVMTQKPKSL</sequence>
<protein>
    <submittedName>
        <fullName evidence="1">Uncharacterized protein</fullName>
    </submittedName>
</protein>
<dbReference type="Proteomes" id="UP000594454">
    <property type="component" value="Chromosome 2"/>
</dbReference>
<keyword evidence="2" id="KW-1185">Reference proteome</keyword>
<organism evidence="1 2">
    <name type="scientific">Hermetia illucens</name>
    <name type="common">Black soldier fly</name>
    <dbReference type="NCBI Taxonomy" id="343691"/>
    <lineage>
        <taxon>Eukaryota</taxon>
        <taxon>Metazoa</taxon>
        <taxon>Ecdysozoa</taxon>
        <taxon>Arthropoda</taxon>
        <taxon>Hexapoda</taxon>
        <taxon>Insecta</taxon>
        <taxon>Pterygota</taxon>
        <taxon>Neoptera</taxon>
        <taxon>Endopterygota</taxon>
        <taxon>Diptera</taxon>
        <taxon>Brachycera</taxon>
        <taxon>Stratiomyomorpha</taxon>
        <taxon>Stratiomyidae</taxon>
        <taxon>Hermetiinae</taxon>
        <taxon>Hermetia</taxon>
    </lineage>
</organism>
<dbReference type="InParanoid" id="A0A7R8UIW0"/>
<dbReference type="AlphaFoldDB" id="A0A7R8UIW0"/>
<evidence type="ECO:0000313" key="1">
    <source>
        <dbReference type="EMBL" id="CAD7081692.1"/>
    </source>
</evidence>
<proteinExistence type="predicted"/>
<accession>A0A7R8UIW0</accession>
<gene>
    <name evidence="1" type="ORF">HERILL_LOCUS4787</name>
</gene>
<name>A0A7R8UIW0_HERIL</name>
<evidence type="ECO:0000313" key="2">
    <source>
        <dbReference type="Proteomes" id="UP000594454"/>
    </source>
</evidence>
<reference evidence="1 2" key="1">
    <citation type="submission" date="2020-11" db="EMBL/GenBank/DDBJ databases">
        <authorList>
            <person name="Wallbank WR R."/>
            <person name="Pardo Diaz C."/>
            <person name="Kozak K."/>
            <person name="Martin S."/>
            <person name="Jiggins C."/>
            <person name="Moest M."/>
            <person name="Warren A I."/>
            <person name="Generalovic N T."/>
            <person name="Byers J.R.P. K."/>
            <person name="Montejo-Kovacevich G."/>
            <person name="Yen C E."/>
        </authorList>
    </citation>
    <scope>NUCLEOTIDE SEQUENCE [LARGE SCALE GENOMIC DNA]</scope>
</reference>
<dbReference type="EMBL" id="LR899010">
    <property type="protein sequence ID" value="CAD7081692.1"/>
    <property type="molecule type" value="Genomic_DNA"/>
</dbReference>